<comment type="caution">
    <text evidence="3">The sequence shown here is derived from an EMBL/GenBank/DDBJ whole genome shotgun (WGS) entry which is preliminary data.</text>
</comment>
<feature type="compositionally biased region" description="Low complexity" evidence="1">
    <location>
        <begin position="23"/>
        <end position="40"/>
    </location>
</feature>
<accession>A0A699H2S0</accession>
<protein>
    <submittedName>
        <fullName evidence="3">Uncharacterized mitochondrial protein AtMg00820-like</fullName>
    </submittedName>
</protein>
<dbReference type="PANTHER" id="PTHR11439">
    <property type="entry name" value="GAG-POL-RELATED RETROTRANSPOSON"/>
    <property type="match status" value="1"/>
</dbReference>
<organism evidence="3">
    <name type="scientific">Tanacetum cinerariifolium</name>
    <name type="common">Dalmatian daisy</name>
    <name type="synonym">Chrysanthemum cinerariifolium</name>
    <dbReference type="NCBI Taxonomy" id="118510"/>
    <lineage>
        <taxon>Eukaryota</taxon>
        <taxon>Viridiplantae</taxon>
        <taxon>Streptophyta</taxon>
        <taxon>Embryophyta</taxon>
        <taxon>Tracheophyta</taxon>
        <taxon>Spermatophyta</taxon>
        <taxon>Magnoliopsida</taxon>
        <taxon>eudicotyledons</taxon>
        <taxon>Gunneridae</taxon>
        <taxon>Pentapetalae</taxon>
        <taxon>asterids</taxon>
        <taxon>campanulids</taxon>
        <taxon>Asterales</taxon>
        <taxon>Asteraceae</taxon>
        <taxon>Asteroideae</taxon>
        <taxon>Anthemideae</taxon>
        <taxon>Anthemidinae</taxon>
        <taxon>Tanacetum</taxon>
    </lineage>
</organism>
<sequence length="730" mass="81539">MSETVPPIPPPLGTNHGNAGRPNIVDTIPNDNTNNTGTNNVTPNVVTEDLLQLLDTRGGSHVTYVLVFDVDDFLAGRIGSWFTLMVLNLIFFKLLKIGTFVPKSPLSTSTNILSKPQKQWSPKDRRLANQDKRLKSIIISRLPNDSSPSKLEEILQEKDNRGKYKALKSKVVILNKKIDAMSKNKSEKGLVAESFGWDDESLSSKDEGVTKVKAFMPIAEDEIIVGKANARSGQWVEITMKKDPLPPLPKISRAEPIGTSTNVVAKKTLAKLKAQLSQASFTRKAPKIPNPSYHASTVDLMTTTLMSTKWIFINKMNENGVFIKNKATLVVQGSGQEKGIDYDETFAPVVRLEAIRIFLAYAAYMDFVVFQMDVKNAFLNGKLSEEYDLADYALVKCPMLPLNNLGLDESRVSVNETLLRAEKRIFRYLKGTLNLGLYYPKGSSIDLKAYSDSDYTGCNLDRKSTLWGCQILGGNLSSKLKVSRLTTMFSMTREHILKDDIELHFVPADMQLVNILTKPLVEPSFTRLVAELVSVTQGPAEKMMNSVRMPLYYSKYLREFWYTAEYSENYVPLPPKETVRAKLATIGLVDKNDTSLSSTALVNSSPLRTRYFSPIWRVLMVYIVKCLGGDAYKNDKIKTFKPHQISATSFKTPSAPEVPLTFHMMKVAKLLPEPQETLILPSRGVNAENTADKSLSETSMQPIGQPKVPNNKKSKKKKNAPSLLQKSHRN</sequence>
<feature type="region of interest" description="Disordered" evidence="1">
    <location>
        <begin position="1"/>
        <end position="40"/>
    </location>
</feature>
<dbReference type="AlphaFoldDB" id="A0A699H2S0"/>
<feature type="compositionally biased region" description="Pro residues" evidence="1">
    <location>
        <begin position="1"/>
        <end position="12"/>
    </location>
</feature>
<feature type="compositionally biased region" description="Basic residues" evidence="1">
    <location>
        <begin position="710"/>
        <end position="719"/>
    </location>
</feature>
<evidence type="ECO:0000256" key="1">
    <source>
        <dbReference type="SAM" id="MobiDB-lite"/>
    </source>
</evidence>
<proteinExistence type="predicted"/>
<dbReference type="Pfam" id="PF07727">
    <property type="entry name" value="RVT_2"/>
    <property type="match status" value="1"/>
</dbReference>
<dbReference type="InterPro" id="IPR013103">
    <property type="entry name" value="RVT_2"/>
</dbReference>
<gene>
    <name evidence="3" type="ORF">Tci_285328</name>
</gene>
<evidence type="ECO:0000259" key="2">
    <source>
        <dbReference type="Pfam" id="PF07727"/>
    </source>
</evidence>
<dbReference type="EMBL" id="BKCJ010091271">
    <property type="protein sequence ID" value="GEX13353.1"/>
    <property type="molecule type" value="Genomic_DNA"/>
</dbReference>
<evidence type="ECO:0000313" key="3">
    <source>
        <dbReference type="EMBL" id="GEX13353.1"/>
    </source>
</evidence>
<feature type="domain" description="Reverse transcriptase Ty1/copia-type" evidence="2">
    <location>
        <begin position="306"/>
        <end position="386"/>
    </location>
</feature>
<reference evidence="3" key="1">
    <citation type="journal article" date="2019" name="Sci. Rep.">
        <title>Draft genome of Tanacetum cinerariifolium, the natural source of mosquito coil.</title>
        <authorList>
            <person name="Yamashiro T."/>
            <person name="Shiraishi A."/>
            <person name="Satake H."/>
            <person name="Nakayama K."/>
        </authorList>
    </citation>
    <scope>NUCLEOTIDE SEQUENCE</scope>
</reference>
<name>A0A699H2S0_TANCI</name>
<dbReference type="PANTHER" id="PTHR11439:SF509">
    <property type="entry name" value="RNA-DIRECTED DNA POLYMERASE"/>
    <property type="match status" value="1"/>
</dbReference>
<feature type="region of interest" description="Disordered" evidence="1">
    <location>
        <begin position="680"/>
        <end position="730"/>
    </location>
</feature>